<feature type="region of interest" description="Disordered" evidence="1">
    <location>
        <begin position="27"/>
        <end position="62"/>
    </location>
</feature>
<evidence type="ECO:0000313" key="3">
    <source>
        <dbReference type="EMBL" id="KAK3051829.1"/>
    </source>
</evidence>
<proteinExistence type="predicted"/>
<gene>
    <name evidence="3" type="ORF">LTR09_007129</name>
</gene>
<dbReference type="Proteomes" id="UP001271007">
    <property type="component" value="Unassembled WGS sequence"/>
</dbReference>
<keyword evidence="4" id="KW-1185">Reference proteome</keyword>
<comment type="caution">
    <text evidence="3">The sequence shown here is derived from an EMBL/GenBank/DDBJ whole genome shotgun (WGS) entry which is preliminary data.</text>
</comment>
<accession>A0AAJ0GD84</accession>
<feature type="region of interest" description="Disordered" evidence="1">
    <location>
        <begin position="158"/>
        <end position="205"/>
    </location>
</feature>
<feature type="chain" id="PRO_5042500315" evidence="2">
    <location>
        <begin position="20"/>
        <end position="234"/>
    </location>
</feature>
<feature type="compositionally biased region" description="Low complexity" evidence="1">
    <location>
        <begin position="32"/>
        <end position="44"/>
    </location>
</feature>
<evidence type="ECO:0000256" key="1">
    <source>
        <dbReference type="SAM" id="MobiDB-lite"/>
    </source>
</evidence>
<feature type="signal peptide" evidence="2">
    <location>
        <begin position="1"/>
        <end position="19"/>
    </location>
</feature>
<protein>
    <submittedName>
        <fullName evidence="3">Uncharacterized protein</fullName>
    </submittedName>
</protein>
<evidence type="ECO:0000256" key="2">
    <source>
        <dbReference type="SAM" id="SignalP"/>
    </source>
</evidence>
<reference evidence="3" key="1">
    <citation type="submission" date="2023-04" db="EMBL/GenBank/DDBJ databases">
        <title>Black Yeasts Isolated from many extreme environments.</title>
        <authorList>
            <person name="Coleine C."/>
            <person name="Stajich J.E."/>
            <person name="Selbmann L."/>
        </authorList>
    </citation>
    <scope>NUCLEOTIDE SEQUENCE</scope>
    <source>
        <strain evidence="3">CCFEE 5312</strain>
    </source>
</reference>
<keyword evidence="2" id="KW-0732">Signal</keyword>
<sequence length="234" mass="22459">MISPIGHAALLALCACAAAQQATVAGNEKRYPPGSSLPALSSTAPPAPSGPGAPGTVLPPGDPLITVGGHQAAGSHVGGSTIGADNREGGKYTIGAQTLTRGGQITYQGTTYSLASNGKTLVVNGKTQSITAGAQSRVPNFATSSGYGSSSGHPYSSSISYASSSSSAPATGGAQQSTGPRTTASTGSVVPGVGGSPTSPASGPTPTGAAAALVFNIPKSCCIVALVLLLIAAL</sequence>
<dbReference type="AlphaFoldDB" id="A0AAJ0GD84"/>
<organism evidence="3 4">
    <name type="scientific">Extremus antarcticus</name>
    <dbReference type="NCBI Taxonomy" id="702011"/>
    <lineage>
        <taxon>Eukaryota</taxon>
        <taxon>Fungi</taxon>
        <taxon>Dikarya</taxon>
        <taxon>Ascomycota</taxon>
        <taxon>Pezizomycotina</taxon>
        <taxon>Dothideomycetes</taxon>
        <taxon>Dothideomycetidae</taxon>
        <taxon>Mycosphaerellales</taxon>
        <taxon>Extremaceae</taxon>
        <taxon>Extremus</taxon>
    </lineage>
</organism>
<dbReference type="EMBL" id="JAWDJX010000024">
    <property type="protein sequence ID" value="KAK3051829.1"/>
    <property type="molecule type" value="Genomic_DNA"/>
</dbReference>
<name>A0AAJ0GD84_9PEZI</name>
<evidence type="ECO:0000313" key="4">
    <source>
        <dbReference type="Proteomes" id="UP001271007"/>
    </source>
</evidence>